<dbReference type="GO" id="GO:0016887">
    <property type="term" value="F:ATP hydrolysis activity"/>
    <property type="evidence" value="ECO:0007669"/>
    <property type="project" value="InterPro"/>
</dbReference>
<dbReference type="InterPro" id="IPR041569">
    <property type="entry name" value="AAA_lid_3"/>
</dbReference>
<proteinExistence type="inferred from homology"/>
<dbReference type="GO" id="GO:0005737">
    <property type="term" value="C:cytoplasm"/>
    <property type="evidence" value="ECO:0007669"/>
    <property type="project" value="TreeGrafter"/>
</dbReference>
<dbReference type="SMART" id="SM00382">
    <property type="entry name" value="AAA"/>
    <property type="match status" value="2"/>
</dbReference>
<comment type="similarity">
    <text evidence="3">Belongs to the AAA ATPase family.</text>
</comment>
<reference evidence="5" key="1">
    <citation type="submission" date="2022-07" db="EMBL/GenBank/DDBJ databases">
        <title>Phylogenomic reconstructions and comparative analyses of Kickxellomycotina fungi.</title>
        <authorList>
            <person name="Reynolds N.K."/>
            <person name="Stajich J.E."/>
            <person name="Barry K."/>
            <person name="Grigoriev I.V."/>
            <person name="Crous P."/>
            <person name="Smith M.E."/>
        </authorList>
    </citation>
    <scope>NUCLEOTIDE SEQUENCE</scope>
    <source>
        <strain evidence="5">RSA 567</strain>
    </source>
</reference>
<dbReference type="PANTHER" id="PTHR23077:SF27">
    <property type="entry name" value="ATPASE FAMILY GENE 2 PROTEIN HOMOLOG A"/>
    <property type="match status" value="1"/>
</dbReference>
<dbReference type="InterPro" id="IPR003960">
    <property type="entry name" value="ATPase_AAA_CS"/>
</dbReference>
<dbReference type="Pfam" id="PF17862">
    <property type="entry name" value="AAA_lid_3"/>
    <property type="match status" value="1"/>
</dbReference>
<evidence type="ECO:0000256" key="2">
    <source>
        <dbReference type="ARBA" id="ARBA00022840"/>
    </source>
</evidence>
<protein>
    <recommendedName>
        <fullName evidence="4">AAA+ ATPase domain-containing protein</fullName>
    </recommendedName>
</protein>
<evidence type="ECO:0000259" key="4">
    <source>
        <dbReference type="SMART" id="SM00382"/>
    </source>
</evidence>
<feature type="domain" description="AAA+ ATPase" evidence="4">
    <location>
        <begin position="54"/>
        <end position="188"/>
    </location>
</feature>
<dbReference type="InterPro" id="IPR050168">
    <property type="entry name" value="AAA_ATPase_domain"/>
</dbReference>
<dbReference type="PANTHER" id="PTHR23077">
    <property type="entry name" value="AAA-FAMILY ATPASE"/>
    <property type="match status" value="1"/>
</dbReference>
<dbReference type="SUPFAM" id="SSF52540">
    <property type="entry name" value="P-loop containing nucleoside triphosphate hydrolases"/>
    <property type="match status" value="2"/>
</dbReference>
<evidence type="ECO:0000256" key="3">
    <source>
        <dbReference type="RuleBase" id="RU003651"/>
    </source>
</evidence>
<dbReference type="GO" id="GO:0005524">
    <property type="term" value="F:ATP binding"/>
    <property type="evidence" value="ECO:0007669"/>
    <property type="project" value="UniProtKB-KW"/>
</dbReference>
<dbReference type="OrthoDB" id="27435at2759"/>
<organism evidence="5 6">
    <name type="scientific">Dimargaris verticillata</name>
    <dbReference type="NCBI Taxonomy" id="2761393"/>
    <lineage>
        <taxon>Eukaryota</taxon>
        <taxon>Fungi</taxon>
        <taxon>Fungi incertae sedis</taxon>
        <taxon>Zoopagomycota</taxon>
        <taxon>Kickxellomycotina</taxon>
        <taxon>Dimargaritomycetes</taxon>
        <taxon>Dimargaritales</taxon>
        <taxon>Dimargaritaceae</taxon>
        <taxon>Dimargaris</taxon>
    </lineage>
</organism>
<dbReference type="PROSITE" id="PS00674">
    <property type="entry name" value="AAA"/>
    <property type="match status" value="1"/>
</dbReference>
<dbReference type="Gene3D" id="1.10.8.60">
    <property type="match status" value="2"/>
</dbReference>
<feature type="domain" description="AAA+ ATPase" evidence="4">
    <location>
        <begin position="325"/>
        <end position="468"/>
    </location>
</feature>
<comment type="caution">
    <text evidence="5">The sequence shown here is derived from an EMBL/GenBank/DDBJ whole genome shotgun (WGS) entry which is preliminary data.</text>
</comment>
<evidence type="ECO:0000256" key="1">
    <source>
        <dbReference type="ARBA" id="ARBA00022741"/>
    </source>
</evidence>
<name>A0A9W8B5A8_9FUNG</name>
<dbReference type="InterPro" id="IPR003593">
    <property type="entry name" value="AAA+_ATPase"/>
</dbReference>
<gene>
    <name evidence="5" type="ORF">H4R34_000961</name>
</gene>
<dbReference type="FunFam" id="3.40.50.300:FF:001921">
    <property type="entry name" value="AAA ATPase domain-containing protein"/>
    <property type="match status" value="1"/>
</dbReference>
<dbReference type="InterPro" id="IPR003959">
    <property type="entry name" value="ATPase_AAA_core"/>
</dbReference>
<keyword evidence="1 3" id="KW-0547">Nucleotide-binding</keyword>
<keyword evidence="2 3" id="KW-0067">ATP-binding</keyword>
<evidence type="ECO:0000313" key="6">
    <source>
        <dbReference type="Proteomes" id="UP001151582"/>
    </source>
</evidence>
<sequence>MCNSAALTASKTQQLVGGYDAIVLELATILQNLSAQQATACNSEATAVPERTSVPSGILVQGASGTGKTHLVQTVVEKSRVPFRYLDAPAIFQTNAGDSEQFLSTVFAPLRSRGPSVLILDNFDALCPRTLQPSELVRRVFSRLLALIDEQHTSASKLRVLVIGLTNIPTGLPLSITRSGRLEKVYTLQLTRAQQRLKVLCILTDHSTAKQAILLKIASLTHGFTPADLQNLAMNVTKSLITRVHTANQSTAERQMDYDHNISLADFEASLRVVKPSGLAEFNNKIPAVDFNDIYGLDTIIEQLKNALIRPFEHPKVYQQLGIQPPAGLLLHGPPGVGKTMMCSAIATASRLNCILIEGSQIRSKYVGESEKMIAQLFAQARQNAPCLLVIDQLDILAPRRGTSQTSENTSERIVTSFLTEMDGFNTDHNVTQRNVLLIATSNRPHAIDPALLRPGRFDEHLHIPLPSHQQRLSITQGLMKRMPLALDEQYVESLVARTANCSSADLVNLFQEAALISLRVDITHTKITQEHVEQALALQVNPIKLV</sequence>
<dbReference type="AlphaFoldDB" id="A0A9W8B5A8"/>
<dbReference type="Gene3D" id="3.40.50.300">
    <property type="entry name" value="P-loop containing nucleotide triphosphate hydrolases"/>
    <property type="match status" value="2"/>
</dbReference>
<accession>A0A9W8B5A8</accession>
<keyword evidence="6" id="KW-1185">Reference proteome</keyword>
<evidence type="ECO:0000313" key="5">
    <source>
        <dbReference type="EMBL" id="KAJ1983949.1"/>
    </source>
</evidence>
<dbReference type="Pfam" id="PF00004">
    <property type="entry name" value="AAA"/>
    <property type="match status" value="2"/>
</dbReference>
<dbReference type="Proteomes" id="UP001151582">
    <property type="component" value="Unassembled WGS sequence"/>
</dbReference>
<dbReference type="InterPro" id="IPR027417">
    <property type="entry name" value="P-loop_NTPase"/>
</dbReference>
<dbReference type="EMBL" id="JANBQB010000035">
    <property type="protein sequence ID" value="KAJ1983949.1"/>
    <property type="molecule type" value="Genomic_DNA"/>
</dbReference>